<keyword evidence="1" id="KW-0472">Membrane</keyword>
<dbReference type="Proteomes" id="UP001596392">
    <property type="component" value="Unassembled WGS sequence"/>
</dbReference>
<keyword evidence="1" id="KW-1133">Transmembrane helix</keyword>
<evidence type="ECO:0000256" key="1">
    <source>
        <dbReference type="SAM" id="Phobius"/>
    </source>
</evidence>
<feature type="transmembrane region" description="Helical" evidence="1">
    <location>
        <begin position="12"/>
        <end position="35"/>
    </location>
</feature>
<dbReference type="RefSeq" id="WP_376809702.1">
    <property type="nucleotide sequence ID" value="NZ_JBHTAC010000047.1"/>
</dbReference>
<dbReference type="EMBL" id="JBHTAC010000047">
    <property type="protein sequence ID" value="MFC7246922.1"/>
    <property type="molecule type" value="Genomic_DNA"/>
</dbReference>
<accession>A0ABW2H7E0</accession>
<comment type="caution">
    <text evidence="2">The sequence shown here is derived from an EMBL/GenBank/DDBJ whole genome shotgun (WGS) entry which is preliminary data.</text>
</comment>
<reference evidence="3" key="1">
    <citation type="journal article" date="2019" name="Int. J. Syst. Evol. Microbiol.">
        <title>The Global Catalogue of Microorganisms (GCM) 10K type strain sequencing project: providing services to taxonomists for standard genome sequencing and annotation.</title>
        <authorList>
            <consortium name="The Broad Institute Genomics Platform"/>
            <consortium name="The Broad Institute Genome Sequencing Center for Infectious Disease"/>
            <person name="Wu L."/>
            <person name="Ma J."/>
        </authorList>
    </citation>
    <scope>NUCLEOTIDE SEQUENCE [LARGE SCALE GENOMIC DNA]</scope>
    <source>
        <strain evidence="3">CGMCC 1.9106</strain>
    </source>
</reference>
<feature type="non-terminal residue" evidence="2">
    <location>
        <position position="84"/>
    </location>
</feature>
<keyword evidence="1" id="KW-0812">Transmembrane</keyword>
<protein>
    <submittedName>
        <fullName evidence="2">Uncharacterized protein</fullName>
    </submittedName>
</protein>
<evidence type="ECO:0000313" key="2">
    <source>
        <dbReference type="EMBL" id="MFC7246922.1"/>
    </source>
</evidence>
<organism evidence="2 3">
    <name type="scientific">Catellatospora aurea</name>
    <dbReference type="NCBI Taxonomy" id="1337874"/>
    <lineage>
        <taxon>Bacteria</taxon>
        <taxon>Bacillati</taxon>
        <taxon>Actinomycetota</taxon>
        <taxon>Actinomycetes</taxon>
        <taxon>Micromonosporales</taxon>
        <taxon>Micromonosporaceae</taxon>
        <taxon>Catellatospora</taxon>
    </lineage>
</organism>
<gene>
    <name evidence="2" type="ORF">ACFQO7_30970</name>
</gene>
<evidence type="ECO:0000313" key="3">
    <source>
        <dbReference type="Proteomes" id="UP001596392"/>
    </source>
</evidence>
<feature type="transmembrane region" description="Helical" evidence="1">
    <location>
        <begin position="50"/>
        <end position="69"/>
    </location>
</feature>
<sequence>MSEQVRRAARVVRVVTPIGMLLLLAGLILLAPGWWAKTSADVGGALARHWPATLLITAGIAAIVTSLALSRRFARIVDLESESA</sequence>
<proteinExistence type="predicted"/>
<name>A0ABW2H7E0_9ACTN</name>
<keyword evidence="3" id="KW-1185">Reference proteome</keyword>